<evidence type="ECO:0000256" key="9">
    <source>
        <dbReference type="ARBA" id="ARBA00023180"/>
    </source>
</evidence>
<feature type="signal peptide" evidence="11">
    <location>
        <begin position="1"/>
        <end position="21"/>
    </location>
</feature>
<evidence type="ECO:0000256" key="2">
    <source>
        <dbReference type="ARBA" id="ARBA00022723"/>
    </source>
</evidence>
<protein>
    <recommendedName>
        <fullName evidence="11">Metalloendopeptidase</fullName>
        <ecNumber evidence="11">3.4.24.-</ecNumber>
    </recommendedName>
</protein>
<dbReference type="InterPro" id="IPR001506">
    <property type="entry name" value="Peptidase_M12A"/>
</dbReference>
<keyword evidence="8" id="KW-1015">Disulfide bond</keyword>
<evidence type="ECO:0000256" key="10">
    <source>
        <dbReference type="PROSITE-ProRule" id="PRU01211"/>
    </source>
</evidence>
<dbReference type="Proteomes" id="UP000504606">
    <property type="component" value="Unplaced"/>
</dbReference>
<dbReference type="InterPro" id="IPR024079">
    <property type="entry name" value="MetalloPept_cat_dom_sf"/>
</dbReference>
<evidence type="ECO:0000256" key="8">
    <source>
        <dbReference type="ARBA" id="ARBA00023157"/>
    </source>
</evidence>
<evidence type="ECO:0000256" key="1">
    <source>
        <dbReference type="ARBA" id="ARBA00022670"/>
    </source>
</evidence>
<dbReference type="RefSeq" id="XP_026271601.1">
    <property type="nucleotide sequence ID" value="XM_026415816.2"/>
</dbReference>
<dbReference type="PROSITE" id="PS51864">
    <property type="entry name" value="ASTACIN"/>
    <property type="match status" value="1"/>
</dbReference>
<evidence type="ECO:0000313" key="13">
    <source>
        <dbReference type="Proteomes" id="UP000504606"/>
    </source>
</evidence>
<dbReference type="SMART" id="SM00235">
    <property type="entry name" value="ZnMc"/>
    <property type="match status" value="1"/>
</dbReference>
<dbReference type="Pfam" id="PF01400">
    <property type="entry name" value="Astacin"/>
    <property type="match status" value="1"/>
</dbReference>
<dbReference type="OrthoDB" id="291007at2759"/>
<dbReference type="GO" id="GO:0006508">
    <property type="term" value="P:proteolysis"/>
    <property type="evidence" value="ECO:0007669"/>
    <property type="project" value="UniProtKB-KW"/>
</dbReference>
<keyword evidence="7" id="KW-0865">Zymogen</keyword>
<organism evidence="13 14">
    <name type="scientific">Frankliniella occidentalis</name>
    <name type="common">Western flower thrips</name>
    <name type="synonym">Euthrips occidentalis</name>
    <dbReference type="NCBI Taxonomy" id="133901"/>
    <lineage>
        <taxon>Eukaryota</taxon>
        <taxon>Metazoa</taxon>
        <taxon>Ecdysozoa</taxon>
        <taxon>Arthropoda</taxon>
        <taxon>Hexapoda</taxon>
        <taxon>Insecta</taxon>
        <taxon>Pterygota</taxon>
        <taxon>Neoptera</taxon>
        <taxon>Paraneoptera</taxon>
        <taxon>Thysanoptera</taxon>
        <taxon>Terebrantia</taxon>
        <taxon>Thripoidea</taxon>
        <taxon>Thripidae</taxon>
        <taxon>Frankliniella</taxon>
    </lineage>
</organism>
<name>A0A6J1RYE3_FRAOC</name>
<feature type="binding site" evidence="10">
    <location>
        <position position="189"/>
    </location>
    <ligand>
        <name>Zn(2+)</name>
        <dbReference type="ChEBI" id="CHEBI:29105"/>
        <note>catalytic</note>
    </ligand>
</feature>
<comment type="caution">
    <text evidence="10">Lacks conserved residue(s) required for the propagation of feature annotation.</text>
</comment>
<evidence type="ECO:0000256" key="6">
    <source>
        <dbReference type="ARBA" id="ARBA00023049"/>
    </source>
</evidence>
<dbReference type="PANTHER" id="PTHR10127:SF780">
    <property type="entry name" value="METALLOENDOPEPTIDASE"/>
    <property type="match status" value="1"/>
</dbReference>
<dbReference type="InterPro" id="IPR034035">
    <property type="entry name" value="Astacin-like_dom"/>
</dbReference>
<evidence type="ECO:0000256" key="3">
    <source>
        <dbReference type="ARBA" id="ARBA00022729"/>
    </source>
</evidence>
<keyword evidence="6 10" id="KW-0482">Metalloprotease</keyword>
<evidence type="ECO:0000256" key="4">
    <source>
        <dbReference type="ARBA" id="ARBA00022801"/>
    </source>
</evidence>
<dbReference type="PANTHER" id="PTHR10127">
    <property type="entry name" value="DISCOIDIN, CUB, EGF, LAMININ , AND ZINC METALLOPROTEASE DOMAIN CONTAINING"/>
    <property type="match status" value="1"/>
</dbReference>
<keyword evidence="2 10" id="KW-0479">Metal-binding</keyword>
<evidence type="ECO:0000256" key="11">
    <source>
        <dbReference type="RuleBase" id="RU361183"/>
    </source>
</evidence>
<dbReference type="GO" id="GO:0008270">
    <property type="term" value="F:zinc ion binding"/>
    <property type="evidence" value="ECO:0007669"/>
    <property type="project" value="UniProtKB-UniRule"/>
</dbReference>
<evidence type="ECO:0000256" key="7">
    <source>
        <dbReference type="ARBA" id="ARBA00023145"/>
    </source>
</evidence>
<dbReference type="KEGG" id="foc:113201860"/>
<keyword evidence="5 10" id="KW-0862">Zinc</keyword>
<feature type="binding site" evidence="10">
    <location>
        <position position="195"/>
    </location>
    <ligand>
        <name>Zn(2+)</name>
        <dbReference type="ChEBI" id="CHEBI:29105"/>
        <note>catalytic</note>
    </ligand>
</feature>
<feature type="binding site" evidence="10">
    <location>
        <position position="185"/>
    </location>
    <ligand>
        <name>Zn(2+)</name>
        <dbReference type="ChEBI" id="CHEBI:29105"/>
        <note>catalytic</note>
    </ligand>
</feature>
<accession>A0A6J1RYE3</accession>
<gene>
    <name evidence="14" type="primary">LOC113201860</name>
</gene>
<dbReference type="GO" id="GO:0004222">
    <property type="term" value="F:metalloendopeptidase activity"/>
    <property type="evidence" value="ECO:0007669"/>
    <property type="project" value="UniProtKB-UniRule"/>
</dbReference>
<keyword evidence="1 10" id="KW-0645">Protease</keyword>
<dbReference type="InterPro" id="IPR006026">
    <property type="entry name" value="Peptidase_Metallo"/>
</dbReference>
<feature type="chain" id="PRO_5027146243" description="Metalloendopeptidase" evidence="11">
    <location>
        <begin position="22"/>
        <end position="295"/>
    </location>
</feature>
<feature type="active site" evidence="10">
    <location>
        <position position="186"/>
    </location>
</feature>
<keyword evidence="4 10" id="KW-0378">Hydrolase</keyword>
<dbReference type="EC" id="3.4.24.-" evidence="11"/>
<evidence type="ECO:0000256" key="5">
    <source>
        <dbReference type="ARBA" id="ARBA00022833"/>
    </source>
</evidence>
<feature type="domain" description="Peptidase M12A" evidence="12">
    <location>
        <begin position="91"/>
        <end position="287"/>
    </location>
</feature>
<keyword evidence="9" id="KW-0325">Glycoprotein</keyword>
<dbReference type="PRINTS" id="PR00480">
    <property type="entry name" value="ASTACIN"/>
</dbReference>
<reference evidence="14" key="1">
    <citation type="submission" date="2025-08" db="UniProtKB">
        <authorList>
            <consortium name="RefSeq"/>
        </authorList>
    </citation>
    <scope>IDENTIFICATION</scope>
    <source>
        <tissue evidence="14">Whole organism</tissue>
    </source>
</reference>
<evidence type="ECO:0000313" key="14">
    <source>
        <dbReference type="RefSeq" id="XP_026271601.1"/>
    </source>
</evidence>
<dbReference type="AlphaFoldDB" id="A0A6J1RYE3"/>
<dbReference type="GeneID" id="113201860"/>
<dbReference type="Gene3D" id="3.40.390.10">
    <property type="entry name" value="Collagenase (Catalytic Domain)"/>
    <property type="match status" value="1"/>
</dbReference>
<keyword evidence="3 11" id="KW-0732">Signal</keyword>
<dbReference type="CDD" id="cd04280">
    <property type="entry name" value="ZnMc_astacin_like"/>
    <property type="match status" value="1"/>
</dbReference>
<dbReference type="FunFam" id="3.40.390.10:FF:000015">
    <property type="entry name" value="Meprin A subunit"/>
    <property type="match status" value="1"/>
</dbReference>
<dbReference type="SUPFAM" id="SSF55486">
    <property type="entry name" value="Metalloproteases ('zincins'), catalytic domain"/>
    <property type="match status" value="1"/>
</dbReference>
<sequence>MSPALVLVAVLALAGWPTCDAYPVPADGIAFWKMVTSLGASIYGQPSELTGELLKKYSPDSGVNPEELGEYTQGDILFTNKGAAGSALARNGLKAPSARWPGAVVPFEISYGFPQADRQMILNAMEEYHKHTCIRFVPRRGSDVDYLYITNGNTGCWSSVGRVGGRQEVNLQTPGCLTKIGTPMHELMHAMGFMHEQNRWERDDYVTINWQHIQSGRNNNFDKADASMTDGQGVNYDYRSVMHYSSKAFSRDGSDTITARAYRGELGQRDGFSDGDIKKLQSMYKCVGGKTTLQD</sequence>
<evidence type="ECO:0000259" key="12">
    <source>
        <dbReference type="PROSITE" id="PS51864"/>
    </source>
</evidence>
<keyword evidence="13" id="KW-1185">Reference proteome</keyword>
<proteinExistence type="predicted"/>
<comment type="cofactor">
    <cofactor evidence="10 11">
        <name>Zn(2+)</name>
        <dbReference type="ChEBI" id="CHEBI:29105"/>
    </cofactor>
    <text evidence="10 11">Binds 1 zinc ion per subunit.</text>
</comment>